<evidence type="ECO:0000256" key="2">
    <source>
        <dbReference type="ARBA" id="ARBA00022722"/>
    </source>
</evidence>
<dbReference type="GO" id="GO:0004540">
    <property type="term" value="F:RNA nuclease activity"/>
    <property type="evidence" value="ECO:0007669"/>
    <property type="project" value="InterPro"/>
</dbReference>
<name>A0A1E3X7L0_9BACT</name>
<dbReference type="Gene3D" id="1.20.120.580">
    <property type="entry name" value="bsu32300-like"/>
    <property type="match status" value="1"/>
</dbReference>
<dbReference type="GO" id="GO:0110001">
    <property type="term" value="C:toxin-antitoxin complex"/>
    <property type="evidence" value="ECO:0007669"/>
    <property type="project" value="InterPro"/>
</dbReference>
<gene>
    <name evidence="5" type="ORF">SCARUB_03276</name>
</gene>
<protein>
    <recommendedName>
        <fullName evidence="7">DUF86 domain-containing protein</fullName>
    </recommendedName>
</protein>
<evidence type="ECO:0000256" key="3">
    <source>
        <dbReference type="ARBA" id="ARBA00022801"/>
    </source>
</evidence>
<evidence type="ECO:0008006" key="7">
    <source>
        <dbReference type="Google" id="ProtNLM"/>
    </source>
</evidence>
<accession>A0A1E3X7L0</accession>
<dbReference type="InterPro" id="IPR008201">
    <property type="entry name" value="HepT-like"/>
</dbReference>
<comment type="caution">
    <text evidence="5">The sequence shown here is derived from an EMBL/GenBank/DDBJ whole genome shotgun (WGS) entry which is preliminary data.</text>
</comment>
<proteinExistence type="inferred from homology"/>
<dbReference type="NCBIfam" id="NF047751">
    <property type="entry name" value="HepT_toxin"/>
    <property type="match status" value="1"/>
</dbReference>
<dbReference type="PANTHER" id="PTHR33397:SF5">
    <property type="entry name" value="RNASE YUTE-RELATED"/>
    <property type="match status" value="1"/>
</dbReference>
<evidence type="ECO:0000256" key="1">
    <source>
        <dbReference type="ARBA" id="ARBA00022649"/>
    </source>
</evidence>
<dbReference type="Proteomes" id="UP000094056">
    <property type="component" value="Unassembled WGS sequence"/>
</dbReference>
<evidence type="ECO:0000313" key="6">
    <source>
        <dbReference type="Proteomes" id="UP000094056"/>
    </source>
</evidence>
<dbReference type="Pfam" id="PF01934">
    <property type="entry name" value="HepT-like"/>
    <property type="match status" value="1"/>
</dbReference>
<dbReference type="InterPro" id="IPR037038">
    <property type="entry name" value="HepT-like_sf"/>
</dbReference>
<comment type="similarity">
    <text evidence="4">Belongs to the HepT RNase toxin family.</text>
</comment>
<evidence type="ECO:0000313" key="5">
    <source>
        <dbReference type="EMBL" id="ODS31615.1"/>
    </source>
</evidence>
<reference evidence="5 6" key="1">
    <citation type="submission" date="2016-07" db="EMBL/GenBank/DDBJ databases">
        <title>Draft genome of Scalindua rubra, obtained from a brine-seawater interface in the Red Sea, sheds light on salt adaptation in anammox bacteria.</title>
        <authorList>
            <person name="Speth D.R."/>
            <person name="Lagkouvardos I."/>
            <person name="Wang Y."/>
            <person name="Qian P.-Y."/>
            <person name="Dutilh B.E."/>
            <person name="Jetten M.S."/>
        </authorList>
    </citation>
    <scope>NUCLEOTIDE SEQUENCE [LARGE SCALE GENOMIC DNA]</scope>
    <source>
        <strain evidence="5">BSI-1</strain>
    </source>
</reference>
<dbReference type="AlphaFoldDB" id="A0A1E3X7L0"/>
<keyword evidence="2" id="KW-0540">Nuclease</keyword>
<dbReference type="EMBL" id="MAYW01000106">
    <property type="protein sequence ID" value="ODS31615.1"/>
    <property type="molecule type" value="Genomic_DNA"/>
</dbReference>
<dbReference type="PANTHER" id="PTHR33397">
    <property type="entry name" value="UPF0331 PROTEIN YUTE"/>
    <property type="match status" value="1"/>
</dbReference>
<keyword evidence="3" id="KW-0378">Hydrolase</keyword>
<evidence type="ECO:0000256" key="4">
    <source>
        <dbReference type="ARBA" id="ARBA00024207"/>
    </source>
</evidence>
<dbReference type="InterPro" id="IPR052379">
    <property type="entry name" value="Type_VII_TA_RNase"/>
</dbReference>
<keyword evidence="1" id="KW-1277">Toxin-antitoxin system</keyword>
<organism evidence="5 6">
    <name type="scientific">Candidatus Scalindua rubra</name>
    <dbReference type="NCBI Taxonomy" id="1872076"/>
    <lineage>
        <taxon>Bacteria</taxon>
        <taxon>Pseudomonadati</taxon>
        <taxon>Planctomycetota</taxon>
        <taxon>Candidatus Brocadiia</taxon>
        <taxon>Candidatus Brocadiales</taxon>
        <taxon>Candidatus Scalinduaceae</taxon>
        <taxon>Candidatus Scalindua</taxon>
    </lineage>
</organism>
<sequence>MIICREKSLKKEVKYRLIKHISFLKNELEDYETFVNLTYEEYDQERNKRRNVERWVENIVNSSIDIARIILVSEGLNLPDTYKELINSLSCIPNFNDVNSKKLSGWVKLRNIMVHEYLDIRWSSIKEFISESKPLYENFLKSVKKYLELRTDKK</sequence>
<dbReference type="GO" id="GO:0016787">
    <property type="term" value="F:hydrolase activity"/>
    <property type="evidence" value="ECO:0007669"/>
    <property type="project" value="UniProtKB-KW"/>
</dbReference>